<dbReference type="InterPro" id="IPR016566">
    <property type="entry name" value="UCP010219"/>
</dbReference>
<keyword evidence="1" id="KW-1133">Transmembrane helix</keyword>
<name>A0ABS2I3X0_9ACTN</name>
<evidence type="ECO:0000256" key="1">
    <source>
        <dbReference type="SAM" id="Phobius"/>
    </source>
</evidence>
<sequence>MIYSALPVLAFVIGNNIGGLKTAIIAAFALSVVIAAERLLRKESIMPAVGGVFGVAIAAGISWWTGSAKDYFLIGIWSNLAAALVFGISVLARRPLAGVLWNSMTGKGTAWQEDPRSRRDFSIATIVLTVIFAARFAVQQYLYEADEVGTLGTAKIIMGYPLLAVGLLAVAWAARASHRRLRAAEH</sequence>
<gene>
    <name evidence="2" type="ORF">JS521_29770</name>
</gene>
<comment type="caution">
    <text evidence="2">The sequence shown here is derived from an EMBL/GenBank/DDBJ whole genome shotgun (WGS) entry which is preliminary data.</text>
</comment>
<keyword evidence="3" id="KW-1185">Reference proteome</keyword>
<evidence type="ECO:0000313" key="2">
    <source>
        <dbReference type="EMBL" id="MBM7057911.1"/>
    </source>
</evidence>
<dbReference type="Pfam" id="PF11361">
    <property type="entry name" value="DUF3159"/>
    <property type="match status" value="1"/>
</dbReference>
<dbReference type="Proteomes" id="UP000712045">
    <property type="component" value="Unassembled WGS sequence"/>
</dbReference>
<reference evidence="2 3" key="1">
    <citation type="submission" date="2021-02" db="EMBL/GenBank/DDBJ databases">
        <title>Genome Streptomyces sp. RHZ10.</title>
        <authorList>
            <person name="Besaury L."/>
        </authorList>
    </citation>
    <scope>NUCLEOTIDE SEQUENCE [LARGE SCALE GENOMIC DNA]</scope>
    <source>
        <strain evidence="2 3">RHZ10</strain>
    </source>
</reference>
<dbReference type="EMBL" id="JAFEUF010000243">
    <property type="protein sequence ID" value="MBM7057911.1"/>
    <property type="molecule type" value="Genomic_DNA"/>
</dbReference>
<protein>
    <submittedName>
        <fullName evidence="2">DUF3159 domain-containing protein</fullName>
    </submittedName>
</protein>
<feature type="transmembrane region" description="Helical" evidence="1">
    <location>
        <begin position="6"/>
        <end position="33"/>
    </location>
</feature>
<keyword evidence="1" id="KW-0812">Transmembrane</keyword>
<accession>A0ABS2I3X0</accession>
<feature type="transmembrane region" description="Helical" evidence="1">
    <location>
        <begin position="121"/>
        <end position="142"/>
    </location>
</feature>
<feature type="transmembrane region" description="Helical" evidence="1">
    <location>
        <begin position="154"/>
        <end position="174"/>
    </location>
</feature>
<feature type="transmembrane region" description="Helical" evidence="1">
    <location>
        <begin position="45"/>
        <end position="65"/>
    </location>
</feature>
<keyword evidence="1" id="KW-0472">Membrane</keyword>
<evidence type="ECO:0000313" key="3">
    <source>
        <dbReference type="Proteomes" id="UP000712045"/>
    </source>
</evidence>
<proteinExistence type="predicted"/>
<feature type="transmembrane region" description="Helical" evidence="1">
    <location>
        <begin position="71"/>
        <end position="92"/>
    </location>
</feature>
<organism evidence="2 3">
    <name type="scientific">Streptomyces durocortorensis</name>
    <dbReference type="NCBI Taxonomy" id="2811104"/>
    <lineage>
        <taxon>Bacteria</taxon>
        <taxon>Bacillati</taxon>
        <taxon>Actinomycetota</taxon>
        <taxon>Actinomycetes</taxon>
        <taxon>Kitasatosporales</taxon>
        <taxon>Streptomycetaceae</taxon>
        <taxon>Streptomyces</taxon>
    </lineage>
</organism>